<proteinExistence type="predicted"/>
<dbReference type="AlphaFoldDB" id="A0A1N7K737"/>
<evidence type="ECO:0000313" key="3">
    <source>
        <dbReference type="Proteomes" id="UP000185839"/>
    </source>
</evidence>
<keyword evidence="1" id="KW-1277">Toxin-antitoxin system</keyword>
<protein>
    <submittedName>
        <fullName evidence="2">ParE toxin of type II toxin-antitoxin system, parDE</fullName>
    </submittedName>
</protein>
<reference evidence="3" key="1">
    <citation type="submission" date="2017-01" db="EMBL/GenBank/DDBJ databases">
        <authorList>
            <person name="Varghese N."/>
            <person name="Submissions S."/>
        </authorList>
    </citation>
    <scope>NUCLEOTIDE SEQUENCE [LARGE SCALE GENOMIC DNA]</scope>
    <source>
        <strain evidence="3">DSM 23145</strain>
    </source>
</reference>
<keyword evidence="3" id="KW-1185">Reference proteome</keyword>
<gene>
    <name evidence="2" type="ORF">SAMN05421789_10349</name>
</gene>
<dbReference type="STRING" id="713588.SAMN05421789_10349"/>
<dbReference type="RefSeq" id="WP_076385573.1">
    <property type="nucleotide sequence ID" value="NZ_FTOI01000003.1"/>
</dbReference>
<organism evidence="2 3">
    <name type="scientific">Kaistella chaponensis</name>
    <dbReference type="NCBI Taxonomy" id="713588"/>
    <lineage>
        <taxon>Bacteria</taxon>
        <taxon>Pseudomonadati</taxon>
        <taxon>Bacteroidota</taxon>
        <taxon>Flavobacteriia</taxon>
        <taxon>Flavobacteriales</taxon>
        <taxon>Weeksellaceae</taxon>
        <taxon>Chryseobacterium group</taxon>
        <taxon>Kaistella</taxon>
    </lineage>
</organism>
<dbReference type="Proteomes" id="UP000185839">
    <property type="component" value="Unassembled WGS sequence"/>
</dbReference>
<sequence>MEIVWSYEVLGSYFKVIDYLLVNWTSKSIEKFENNFDELLERLSNHKEICPKSKLLNFRKCIIDKNNSLIYQEINDKIFLVTLINNSSSHSY</sequence>
<dbReference type="Gene3D" id="3.30.2310.20">
    <property type="entry name" value="RelE-like"/>
    <property type="match status" value="1"/>
</dbReference>
<name>A0A1N7K737_9FLAO</name>
<evidence type="ECO:0000313" key="2">
    <source>
        <dbReference type="EMBL" id="SIS57399.1"/>
    </source>
</evidence>
<dbReference type="InterPro" id="IPR007712">
    <property type="entry name" value="RelE/ParE_toxin"/>
</dbReference>
<dbReference type="EMBL" id="FTOI01000003">
    <property type="protein sequence ID" value="SIS57399.1"/>
    <property type="molecule type" value="Genomic_DNA"/>
</dbReference>
<accession>A0A1N7K737</accession>
<dbReference type="OrthoDB" id="963196at2"/>
<dbReference type="InterPro" id="IPR035093">
    <property type="entry name" value="RelE/ParE_toxin_dom_sf"/>
</dbReference>
<evidence type="ECO:0000256" key="1">
    <source>
        <dbReference type="ARBA" id="ARBA00022649"/>
    </source>
</evidence>
<dbReference type="Pfam" id="PF05016">
    <property type="entry name" value="ParE_toxin"/>
    <property type="match status" value="1"/>
</dbReference>